<protein>
    <recommendedName>
        <fullName evidence="4">A20-type domain-containing protein</fullName>
    </recommendedName>
</protein>
<dbReference type="EMBL" id="CAXKWB010001450">
    <property type="protein sequence ID" value="CAL4064377.1"/>
    <property type="molecule type" value="Genomic_DNA"/>
</dbReference>
<evidence type="ECO:0000313" key="6">
    <source>
        <dbReference type="Proteomes" id="UP001497623"/>
    </source>
</evidence>
<evidence type="ECO:0000256" key="1">
    <source>
        <dbReference type="ARBA" id="ARBA00022723"/>
    </source>
</evidence>
<keyword evidence="2" id="KW-0863">Zinc-finger</keyword>
<evidence type="ECO:0000313" key="5">
    <source>
        <dbReference type="EMBL" id="CAL4064377.1"/>
    </source>
</evidence>
<keyword evidence="3" id="KW-0862">Zinc</keyword>
<dbReference type="Proteomes" id="UP001497623">
    <property type="component" value="Unassembled WGS sequence"/>
</dbReference>
<evidence type="ECO:0000256" key="3">
    <source>
        <dbReference type="ARBA" id="ARBA00022833"/>
    </source>
</evidence>
<evidence type="ECO:0000256" key="2">
    <source>
        <dbReference type="ARBA" id="ARBA00022771"/>
    </source>
</evidence>
<gene>
    <name evidence="5" type="ORF">MNOR_LOCUS4026</name>
</gene>
<dbReference type="PROSITE" id="PS51036">
    <property type="entry name" value="ZF_A20"/>
    <property type="match status" value="1"/>
</dbReference>
<sequence>QDETEGPIECINSGCNMYGTALTSYMCSSCFAKQKEEEQDYNRDNAATANASSLLTYTMPMDQSQGSPVNTLKKINENDHSMQHFHKGLDGPQYGAGKSKFYAELDDDSLINATKIPTTNALSSKSDGTLFLSNSTFYSDASNIPSYNMTMEQATTSQCGVTVHLKDSCKTGKEDGISNSNGCDQQKQNSNQSLCTACDFYGKLKT</sequence>
<comment type="caution">
    <text evidence="5">The sequence shown here is derived from an EMBL/GenBank/DDBJ whole genome shotgun (WGS) entry which is preliminary data.</text>
</comment>
<keyword evidence="1" id="KW-0479">Metal-binding</keyword>
<dbReference type="InterPro" id="IPR002653">
    <property type="entry name" value="Znf_A20"/>
</dbReference>
<evidence type="ECO:0000259" key="4">
    <source>
        <dbReference type="PROSITE" id="PS51036"/>
    </source>
</evidence>
<feature type="non-terminal residue" evidence="5">
    <location>
        <position position="206"/>
    </location>
</feature>
<accession>A0AAV2PS82</accession>
<name>A0AAV2PS82_MEGNR</name>
<dbReference type="GO" id="GO:0008270">
    <property type="term" value="F:zinc ion binding"/>
    <property type="evidence" value="ECO:0007669"/>
    <property type="project" value="UniProtKB-KW"/>
</dbReference>
<feature type="domain" description="A20-type" evidence="4">
    <location>
        <begin position="4"/>
        <end position="39"/>
    </location>
</feature>
<feature type="non-terminal residue" evidence="5">
    <location>
        <position position="1"/>
    </location>
</feature>
<organism evidence="5 6">
    <name type="scientific">Meganyctiphanes norvegica</name>
    <name type="common">Northern krill</name>
    <name type="synonym">Thysanopoda norvegica</name>
    <dbReference type="NCBI Taxonomy" id="48144"/>
    <lineage>
        <taxon>Eukaryota</taxon>
        <taxon>Metazoa</taxon>
        <taxon>Ecdysozoa</taxon>
        <taxon>Arthropoda</taxon>
        <taxon>Crustacea</taxon>
        <taxon>Multicrustacea</taxon>
        <taxon>Malacostraca</taxon>
        <taxon>Eumalacostraca</taxon>
        <taxon>Eucarida</taxon>
        <taxon>Euphausiacea</taxon>
        <taxon>Euphausiidae</taxon>
        <taxon>Meganyctiphanes</taxon>
    </lineage>
</organism>
<keyword evidence="6" id="KW-1185">Reference proteome</keyword>
<dbReference type="GO" id="GO:0003677">
    <property type="term" value="F:DNA binding"/>
    <property type="evidence" value="ECO:0007669"/>
    <property type="project" value="InterPro"/>
</dbReference>
<reference evidence="5 6" key="1">
    <citation type="submission" date="2024-05" db="EMBL/GenBank/DDBJ databases">
        <authorList>
            <person name="Wallberg A."/>
        </authorList>
    </citation>
    <scope>NUCLEOTIDE SEQUENCE [LARGE SCALE GENOMIC DNA]</scope>
</reference>
<proteinExistence type="predicted"/>
<dbReference type="Gene3D" id="1.20.5.4770">
    <property type="match status" value="1"/>
</dbReference>
<dbReference type="AlphaFoldDB" id="A0AAV2PS82"/>